<proteinExistence type="predicted"/>
<dbReference type="Proteomes" id="UP001138961">
    <property type="component" value="Unassembled WGS sequence"/>
</dbReference>
<reference evidence="2" key="1">
    <citation type="submission" date="2021-10" db="EMBL/GenBank/DDBJ databases">
        <title>Loktanella gaetbuli sp. nov., isolated from a tidal flat.</title>
        <authorList>
            <person name="Park S."/>
            <person name="Yoon J.-H."/>
        </authorList>
    </citation>
    <scope>NUCLEOTIDE SEQUENCE</scope>
    <source>
        <strain evidence="2">TSTF-M6</strain>
    </source>
</reference>
<evidence type="ECO:0000259" key="1">
    <source>
        <dbReference type="Pfam" id="PF03372"/>
    </source>
</evidence>
<accession>A0ABS8BVE4</accession>
<organism evidence="2 3">
    <name type="scientific">Loktanella gaetbuli</name>
    <dbReference type="NCBI Taxonomy" id="2881335"/>
    <lineage>
        <taxon>Bacteria</taxon>
        <taxon>Pseudomonadati</taxon>
        <taxon>Pseudomonadota</taxon>
        <taxon>Alphaproteobacteria</taxon>
        <taxon>Rhodobacterales</taxon>
        <taxon>Roseobacteraceae</taxon>
        <taxon>Loktanella</taxon>
    </lineage>
</organism>
<dbReference type="Gene3D" id="3.60.10.10">
    <property type="entry name" value="Endonuclease/exonuclease/phosphatase"/>
    <property type="match status" value="1"/>
</dbReference>
<evidence type="ECO:0000313" key="2">
    <source>
        <dbReference type="EMBL" id="MCB5199559.1"/>
    </source>
</evidence>
<dbReference type="InterPro" id="IPR005135">
    <property type="entry name" value="Endo/exonuclease/phosphatase"/>
</dbReference>
<dbReference type="Pfam" id="PF03372">
    <property type="entry name" value="Exo_endo_phos"/>
    <property type="match status" value="1"/>
</dbReference>
<keyword evidence="2" id="KW-0255">Endonuclease</keyword>
<dbReference type="SUPFAM" id="SSF56219">
    <property type="entry name" value="DNase I-like"/>
    <property type="match status" value="1"/>
</dbReference>
<dbReference type="InterPro" id="IPR036691">
    <property type="entry name" value="Endo/exonu/phosph_ase_sf"/>
</dbReference>
<dbReference type="GO" id="GO:0004519">
    <property type="term" value="F:endonuclease activity"/>
    <property type="evidence" value="ECO:0007669"/>
    <property type="project" value="UniProtKB-KW"/>
</dbReference>
<keyword evidence="2" id="KW-0540">Nuclease</keyword>
<keyword evidence="3" id="KW-1185">Reference proteome</keyword>
<dbReference type="EMBL" id="JAJATZ010000004">
    <property type="protein sequence ID" value="MCB5199559.1"/>
    <property type="molecule type" value="Genomic_DNA"/>
</dbReference>
<sequence>MRLATWNVAWFDALFDDAGALVRDDGWSKRWDVTRRDQADAIAHVLQTMNADAIMVIEAPDTSSRRSGAAALRHFADHYGLRQRAALIGFANDTRQEIALMFDPDCGSAVHRPLSDDAAPRFDRSLTVTLNGHDIDAVWSKPPLELVYTPRNGAALSLIGVHAKSKAAHGDTAAERARVGVANRRKQLSQCLWLRRRVDQMLRDDPAARLVVLGDFNDGPGLDEYEVEFGQSGVEIVLGTQGDGMPLHDPHAQLALGSRNGARPATARFRPNDGPYLSALLDYIMVSPALRATQPVWRIWHPFDDPEVFADTSLREALLLASDHFPVTLDLMV</sequence>
<name>A0ABS8BVE4_9RHOB</name>
<keyword evidence="2" id="KW-0378">Hydrolase</keyword>
<feature type="domain" description="Endonuclease/exonuclease/phosphatase" evidence="1">
    <location>
        <begin position="4"/>
        <end position="324"/>
    </location>
</feature>
<comment type="caution">
    <text evidence="2">The sequence shown here is derived from an EMBL/GenBank/DDBJ whole genome shotgun (WGS) entry which is preliminary data.</text>
</comment>
<gene>
    <name evidence="2" type="ORF">LGQ03_09930</name>
</gene>
<protein>
    <submittedName>
        <fullName evidence="2">Endonuclease/exonuclease/phosphatase family protein</fullName>
    </submittedName>
</protein>
<evidence type="ECO:0000313" key="3">
    <source>
        <dbReference type="Proteomes" id="UP001138961"/>
    </source>
</evidence>